<dbReference type="Proteomes" id="UP001519290">
    <property type="component" value="Unassembled WGS sequence"/>
</dbReference>
<organism evidence="1 2">
    <name type="scientific">Brachybacterium sacelli</name>
    <dbReference type="NCBI Taxonomy" id="173364"/>
    <lineage>
        <taxon>Bacteria</taxon>
        <taxon>Bacillati</taxon>
        <taxon>Actinomycetota</taxon>
        <taxon>Actinomycetes</taxon>
        <taxon>Micrococcales</taxon>
        <taxon>Dermabacteraceae</taxon>
        <taxon>Brachybacterium</taxon>
    </lineage>
</organism>
<comment type="caution">
    <text evidence="1">The sequence shown here is derived from an EMBL/GenBank/DDBJ whole genome shotgun (WGS) entry which is preliminary data.</text>
</comment>
<evidence type="ECO:0000313" key="2">
    <source>
        <dbReference type="Proteomes" id="UP001519290"/>
    </source>
</evidence>
<gene>
    <name evidence="1" type="ORF">JOF43_001471</name>
</gene>
<dbReference type="Pfam" id="PF11175">
    <property type="entry name" value="DUF2961"/>
    <property type="match status" value="1"/>
</dbReference>
<sequence length="329" mass="37330">MLNLPRPHRTRQVTTFEPDSGLKVAFVEPGESRTVARIDGSGYLARLWLTLPGWFWAHWEPDRPVDPAVLKHVVVRIHVDDSEEPQIAAPIADLFGLGLARVRSYASRWVGASSGGFYLTLPMPFRRSLRIDIDNRDPDQRVDLFLNGLYQLADLPPEVPVLHGSFSTGRHQGEDPLTLLETTGPGRYVGTLLSLQAQPRSYLSYLEAPEHIDVDGEQIIGTGMEDYFLGGWYFREGTVIGPDHGVLLKDTLDSAVSLYRFHDTDAIWFDSTLRFRFRNPWDPDRLRPVAHSAVAFSYLDGAHPVREVPDRDGLRCWYRWHTEDHPAIP</sequence>
<keyword evidence="2" id="KW-1185">Reference proteome</keyword>
<proteinExistence type="predicted"/>
<dbReference type="RefSeq" id="WP_209900732.1">
    <property type="nucleotide sequence ID" value="NZ_BAAAJW010000002.1"/>
</dbReference>
<dbReference type="Gene3D" id="2.60.120.1390">
    <property type="match status" value="1"/>
</dbReference>
<reference evidence="1 2" key="1">
    <citation type="submission" date="2021-03" db="EMBL/GenBank/DDBJ databases">
        <title>Sequencing the genomes of 1000 actinobacteria strains.</title>
        <authorList>
            <person name="Klenk H.-P."/>
        </authorList>
    </citation>
    <scope>NUCLEOTIDE SEQUENCE [LARGE SCALE GENOMIC DNA]</scope>
    <source>
        <strain evidence="1 2">DSM 14566</strain>
    </source>
</reference>
<dbReference type="InterPro" id="IPR021345">
    <property type="entry name" value="DUF2961"/>
</dbReference>
<accession>A0ABS4WZ73</accession>
<dbReference type="EMBL" id="JAGIOD010000001">
    <property type="protein sequence ID" value="MBP2381514.1"/>
    <property type="molecule type" value="Genomic_DNA"/>
</dbReference>
<name>A0ABS4WZ73_9MICO</name>
<protein>
    <recommendedName>
        <fullName evidence="3">DUF2961 domain-containing protein</fullName>
    </recommendedName>
</protein>
<evidence type="ECO:0008006" key="3">
    <source>
        <dbReference type="Google" id="ProtNLM"/>
    </source>
</evidence>
<evidence type="ECO:0000313" key="1">
    <source>
        <dbReference type="EMBL" id="MBP2381514.1"/>
    </source>
</evidence>